<reference evidence="2 3" key="1">
    <citation type="submission" date="2024-01" db="EMBL/GenBank/DDBJ databases">
        <title>Genome insights into Plantactinospora sonchi sp. nov.</title>
        <authorList>
            <person name="Wang L."/>
        </authorList>
    </citation>
    <scope>NUCLEOTIDE SEQUENCE [LARGE SCALE GENOMIC DNA]</scope>
    <source>
        <strain evidence="2 3">NEAU-QY2</strain>
    </source>
</reference>
<comment type="caution">
    <text evidence="2">The sequence shown here is derived from an EMBL/GenBank/DDBJ whole genome shotgun (WGS) entry which is preliminary data.</text>
</comment>
<dbReference type="Proteomes" id="UP001332243">
    <property type="component" value="Unassembled WGS sequence"/>
</dbReference>
<accession>A0ABU7RQ35</accession>
<evidence type="ECO:0008006" key="4">
    <source>
        <dbReference type="Google" id="ProtNLM"/>
    </source>
</evidence>
<feature type="compositionally biased region" description="Pro residues" evidence="1">
    <location>
        <begin position="180"/>
        <end position="200"/>
    </location>
</feature>
<keyword evidence="3" id="KW-1185">Reference proteome</keyword>
<protein>
    <recommendedName>
        <fullName evidence="4">MarR family transcriptional regulator</fullName>
    </recommendedName>
</protein>
<evidence type="ECO:0000256" key="1">
    <source>
        <dbReference type="SAM" id="MobiDB-lite"/>
    </source>
</evidence>
<organism evidence="2 3">
    <name type="scientific">Plantactinospora sonchi</name>
    <dbReference type="NCBI Taxonomy" id="1544735"/>
    <lineage>
        <taxon>Bacteria</taxon>
        <taxon>Bacillati</taxon>
        <taxon>Actinomycetota</taxon>
        <taxon>Actinomycetes</taxon>
        <taxon>Micromonosporales</taxon>
        <taxon>Micromonosporaceae</taxon>
        <taxon>Plantactinospora</taxon>
    </lineage>
</organism>
<feature type="region of interest" description="Disordered" evidence="1">
    <location>
        <begin position="180"/>
        <end position="234"/>
    </location>
</feature>
<proteinExistence type="predicted"/>
<name>A0ABU7RQ35_9ACTN</name>
<evidence type="ECO:0000313" key="2">
    <source>
        <dbReference type="EMBL" id="MEE6258611.1"/>
    </source>
</evidence>
<gene>
    <name evidence="2" type="ORF">V1633_08925</name>
</gene>
<dbReference type="RefSeq" id="WP_331213705.1">
    <property type="nucleotide sequence ID" value="NZ_JAZGQK010000006.1"/>
</dbReference>
<sequence length="313" mass="33278">MNPYPGSERAVGPHAVSDRHVPVPVPVPVQEGVPLAPHQAAGLVWPAVDRVFRSGMAAAGDRGGAELRQRYGGPSAIGFLVDFRTRLAAPGGFISGRQLAALTRYADQAECQRYLDKQVAHGMIHRQDDGICATDRGRAYLTELYELHARVTEEIWSEHTERVQRLVGVLGRLLAAALDGPPPGAATPPAPSGHLPPPVIRQPGVAPAPRRPGGPEHRDGAFDAMAPPYEPDGTPPGLLLLNRLGTLRYHRADAHAAAWQAAGHTARSIVALAPGPERLAIELETDRRAAGPYAVLTPPERLQLLADLAALPG</sequence>
<dbReference type="EMBL" id="JAZGQK010000006">
    <property type="protein sequence ID" value="MEE6258611.1"/>
    <property type="molecule type" value="Genomic_DNA"/>
</dbReference>
<evidence type="ECO:0000313" key="3">
    <source>
        <dbReference type="Proteomes" id="UP001332243"/>
    </source>
</evidence>